<name>A0A285UWI5_9HYPH</name>
<dbReference type="EMBL" id="OBQD01000017">
    <property type="protein sequence ID" value="SOC45718.1"/>
    <property type="molecule type" value="Genomic_DNA"/>
</dbReference>
<dbReference type="RefSeq" id="WP_097142157.1">
    <property type="nucleotide sequence ID" value="NZ_OBQD01000017.1"/>
</dbReference>
<evidence type="ECO:0000313" key="2">
    <source>
        <dbReference type="Proteomes" id="UP000219167"/>
    </source>
</evidence>
<dbReference type="Proteomes" id="UP000219167">
    <property type="component" value="Unassembled WGS sequence"/>
</dbReference>
<evidence type="ECO:0000313" key="1">
    <source>
        <dbReference type="EMBL" id="SOC45718.1"/>
    </source>
</evidence>
<dbReference type="AlphaFoldDB" id="A0A285UWI5"/>
<keyword evidence="2" id="KW-1185">Reference proteome</keyword>
<organism evidence="1 2">
    <name type="scientific">Rhizobium subbaraonis</name>
    <dbReference type="NCBI Taxonomy" id="908946"/>
    <lineage>
        <taxon>Bacteria</taxon>
        <taxon>Pseudomonadati</taxon>
        <taxon>Pseudomonadota</taxon>
        <taxon>Alphaproteobacteria</taxon>
        <taxon>Hyphomicrobiales</taxon>
        <taxon>Rhizobiaceae</taxon>
        <taxon>Rhizobium/Agrobacterium group</taxon>
        <taxon>Rhizobium</taxon>
    </lineage>
</organism>
<proteinExistence type="predicted"/>
<reference evidence="1 2" key="1">
    <citation type="submission" date="2017-08" db="EMBL/GenBank/DDBJ databases">
        <authorList>
            <person name="de Groot N.N."/>
        </authorList>
    </citation>
    <scope>NUCLEOTIDE SEQUENCE [LARGE SCALE GENOMIC DNA]</scope>
    <source>
        <strain evidence="1 2">JC85</strain>
    </source>
</reference>
<evidence type="ECO:0008006" key="3">
    <source>
        <dbReference type="Google" id="ProtNLM"/>
    </source>
</evidence>
<accession>A0A285UWI5</accession>
<sequence length="161" mass="17973">MTETRTSKQIAADKLDELIERLEKAEGPDRELDSRIWLETSPGVTRSVQHVVSATGAWPPYDIDETRDETGRLITVPSFTASLDAAVELAERVLPGCRWGVTQGDTPEDDFQGNVWPGVQPYQADFDVFGYHKSAPLALCLAILKAVRAHMHPRDREETNQ</sequence>
<gene>
    <name evidence="1" type="ORF">SAMN05892877_117107</name>
</gene>
<protein>
    <recommendedName>
        <fullName evidence="3">Phage ABA sandwich domain-containing protein</fullName>
    </recommendedName>
</protein>
<dbReference type="OrthoDB" id="8404556at2"/>